<evidence type="ECO:0000313" key="4">
    <source>
        <dbReference type="Proteomes" id="UP000000442"/>
    </source>
</evidence>
<dbReference type="SUPFAM" id="SSF75708">
    <property type="entry name" value="Chemotaxis phosphatase CheZ"/>
    <property type="match status" value="1"/>
</dbReference>
<feature type="transmembrane region" description="Helical" evidence="2">
    <location>
        <begin position="12"/>
        <end position="35"/>
    </location>
</feature>
<proteinExistence type="predicted"/>
<evidence type="ECO:0000256" key="1">
    <source>
        <dbReference type="SAM" id="Coils"/>
    </source>
</evidence>
<dbReference type="STRING" id="177437.HRM2_45550"/>
<accession>C0QG32</accession>
<keyword evidence="2" id="KW-0812">Transmembrane</keyword>
<name>C0QG32_DESAH</name>
<protein>
    <recommendedName>
        <fullName evidence="5">DUF2959 domain-containing protein</fullName>
    </recommendedName>
</protein>
<dbReference type="InterPro" id="IPR021342">
    <property type="entry name" value="DUF2959"/>
</dbReference>
<keyword evidence="2" id="KW-1133">Transmembrane helix</keyword>
<keyword evidence="2" id="KW-0472">Membrane</keyword>
<evidence type="ECO:0000313" key="3">
    <source>
        <dbReference type="EMBL" id="ACN17611.1"/>
    </source>
</evidence>
<keyword evidence="4" id="KW-1185">Reference proteome</keyword>
<dbReference type="EMBL" id="CP001087">
    <property type="protein sequence ID" value="ACN17611.1"/>
    <property type="molecule type" value="Genomic_DNA"/>
</dbReference>
<feature type="coiled-coil region" evidence="1">
    <location>
        <begin position="188"/>
        <end position="215"/>
    </location>
</feature>
<dbReference type="PROSITE" id="PS51257">
    <property type="entry name" value="PROKAR_LIPOPROTEIN"/>
    <property type="match status" value="1"/>
</dbReference>
<organism evidence="3 4">
    <name type="scientific">Desulforapulum autotrophicum (strain ATCC 43914 / DSM 3382 / VKM B-1955 / HRM2)</name>
    <name type="common">Desulfobacterium autotrophicum</name>
    <dbReference type="NCBI Taxonomy" id="177437"/>
    <lineage>
        <taxon>Bacteria</taxon>
        <taxon>Pseudomonadati</taxon>
        <taxon>Thermodesulfobacteriota</taxon>
        <taxon>Desulfobacteria</taxon>
        <taxon>Desulfobacterales</taxon>
        <taxon>Desulfobacteraceae</taxon>
        <taxon>Desulforapulum</taxon>
    </lineage>
</organism>
<gene>
    <name evidence="3" type="ordered locus">HRM2_45550</name>
</gene>
<keyword evidence="1" id="KW-0175">Coiled coil</keyword>
<dbReference type="Pfam" id="PF11172">
    <property type="entry name" value="DUF2959"/>
    <property type="match status" value="1"/>
</dbReference>
<dbReference type="RefSeq" id="WP_015906325.1">
    <property type="nucleotide sequence ID" value="NC_012108.1"/>
</dbReference>
<dbReference type="Proteomes" id="UP000000442">
    <property type="component" value="Chromosome"/>
</dbReference>
<evidence type="ECO:0008006" key="5">
    <source>
        <dbReference type="Google" id="ProtNLM"/>
    </source>
</evidence>
<dbReference type="eggNOG" id="ENOG502ZBMT">
    <property type="taxonomic scope" value="Bacteria"/>
</dbReference>
<sequence>MERQASPDHYPSIPAIMLVLVVCSLVLCACSGTYYKTMEKIGVHKRDILVDRVERARDSQADAQEQFKSALEQFGSVVQLKESDLKVAYDRLNSAYEESDRAAVEVTDRIDKVEDVAQALFDEWKSELELYQNPELRRSSQQQLNRTRSRYRSMLAVMHKAEKSMTPVLITFRDNVLFLKHNLNAQAIGSLQYEFKSLEQRINRLIQEMNTAIESSNAFINELTKS</sequence>
<dbReference type="KEGG" id="dat:HRM2_45550"/>
<dbReference type="HOGENOM" id="CLU_1265460_0_0_7"/>
<reference evidence="3 4" key="1">
    <citation type="journal article" date="2009" name="Environ. Microbiol.">
        <title>Genome sequence of Desulfobacterium autotrophicum HRM2, a marine sulfate reducer oxidizing organic carbon completely to carbon dioxide.</title>
        <authorList>
            <person name="Strittmatter A.W."/>
            <person name="Liesegang H."/>
            <person name="Rabus R."/>
            <person name="Decker I."/>
            <person name="Amann J."/>
            <person name="Andres S."/>
            <person name="Henne A."/>
            <person name="Fricke W.F."/>
            <person name="Martinez-Arias R."/>
            <person name="Bartels D."/>
            <person name="Goesmann A."/>
            <person name="Krause L."/>
            <person name="Puehler A."/>
            <person name="Klenk H.P."/>
            <person name="Richter M."/>
            <person name="Schuler M."/>
            <person name="Gloeckner F.O."/>
            <person name="Meyerdierks A."/>
            <person name="Gottschalk G."/>
            <person name="Amann R."/>
        </authorList>
    </citation>
    <scope>NUCLEOTIDE SEQUENCE [LARGE SCALE GENOMIC DNA]</scope>
    <source>
        <strain evidence="4">ATCC 43914 / DSM 3382 / HRM2</strain>
    </source>
</reference>
<dbReference type="AlphaFoldDB" id="C0QG32"/>
<evidence type="ECO:0000256" key="2">
    <source>
        <dbReference type="SAM" id="Phobius"/>
    </source>
</evidence>